<gene>
    <name evidence="3" type="ORF">CCALI_01822</name>
</gene>
<name>S0EV55_CHTCT</name>
<proteinExistence type="predicted"/>
<dbReference type="eggNOG" id="COG1397">
    <property type="taxonomic scope" value="Bacteria"/>
</dbReference>
<reference evidence="4" key="1">
    <citation type="submission" date="2013-03" db="EMBL/GenBank/DDBJ databases">
        <title>Genome sequence of Chthonomonas calidirosea, the first sequenced genome from the Armatimonadetes phylum (formally candidate division OP10).</title>
        <authorList>
            <person name="Lee K.C.Y."/>
            <person name="Morgan X.C."/>
            <person name="Dunfield P.F."/>
            <person name="Tamas I."/>
            <person name="Houghton K.M."/>
            <person name="Vyssotski M."/>
            <person name="Ryan J.L.J."/>
            <person name="Lagutin K."/>
            <person name="McDonald I.R."/>
            <person name="Stott M.B."/>
        </authorList>
    </citation>
    <scope>NUCLEOTIDE SEQUENCE [LARGE SCALE GENOMIC DNA]</scope>
    <source>
        <strain evidence="4">DSM 23976 / ICMP 18418 / T49</strain>
    </source>
</reference>
<dbReference type="GO" id="GO:0016787">
    <property type="term" value="F:hydrolase activity"/>
    <property type="evidence" value="ECO:0007669"/>
    <property type="project" value="UniProtKB-KW"/>
</dbReference>
<dbReference type="OrthoDB" id="9761704at2"/>
<dbReference type="KEGG" id="ccz:CCALI_01822"/>
<keyword evidence="1" id="KW-0460">Magnesium</keyword>
<dbReference type="PATRIC" id="fig|1303518.3.peg.1881"/>
<dbReference type="Pfam" id="PF03747">
    <property type="entry name" value="ADP_ribosyl_GH"/>
    <property type="match status" value="1"/>
</dbReference>
<dbReference type="SUPFAM" id="SSF101478">
    <property type="entry name" value="ADP-ribosylglycohydrolase"/>
    <property type="match status" value="1"/>
</dbReference>
<sequence length="715" mass="77716">MPAALTLTKKAYFDKVKGAWWGKCAGVTLGIVVRGRTVPSNLRYYNPIPAQHAAGVGLDFSVVWLDTLEKVGTGVTDADLMKAWQSHLDYWQDEFGYAQWNWARGLEPPASGTYSNWFHNSTGGALRADIWALLLPGAPQVAAAFAARDARIDHGMEGVWAAMFLAALGSAAFFLTEPRALCVIGLAMIPRHCRVARAVKAVLDAAFRAQGWLAAREAVLKEVGDPNFSDAAQNIGFFTIGLLYGFQDFETALCNAVNCGYDTEFVGGAIGAVKGILYGYDQLPELWKQPLGEMFIPGPGLRQLPVPSSLHDIAERLATVGTHFIETYVPHLALIEETAESPTDSSPVPSNAASEGQASSAADVGLNEQPPQEAVVELSEENPPSSSSEPTPTVKETDLSPDPSTPRSATAVTDVTQAIAWADNRLVKPLLVYPPYLMERRVGPYLLSLDAGEVLAVSHLQPKSFQLAIANQSQEPFIGKVQVMAPSGWQITMPPGFGSRQVIAPQGRLQTTFTLAVPSGQGVIEIVNPLTIALLPESGEASLSAQFLVPGASCWWVVGTFENSETEGFDRVYAPESRPELYETYTGRLGQIVRWERRSFPELVLDLEPLFHGSPGVCYGQTTVYVPSERPARLVAATNSGVKVWLNGQRVLARFERRPFRPTPIGSVWGVDVLLRQGSNRVLVKWVRGKDPFAFALLFADQEGRLMPDVGNTKW</sequence>
<dbReference type="Proteomes" id="UP000014227">
    <property type="component" value="Chromosome I"/>
</dbReference>
<protein>
    <submittedName>
        <fullName evidence="3">ADP-ribosylglycohydrolase</fullName>
    </submittedName>
</protein>
<keyword evidence="3" id="KW-0378">Hydrolase</keyword>
<dbReference type="GO" id="GO:0046872">
    <property type="term" value="F:metal ion binding"/>
    <property type="evidence" value="ECO:0007669"/>
    <property type="project" value="UniProtKB-KW"/>
</dbReference>
<feature type="compositionally biased region" description="Polar residues" evidence="2">
    <location>
        <begin position="340"/>
        <end position="360"/>
    </location>
</feature>
<dbReference type="Gene3D" id="1.10.4080.10">
    <property type="entry name" value="ADP-ribosylation/Crystallin J1"/>
    <property type="match status" value="1"/>
</dbReference>
<dbReference type="InterPro" id="IPR005502">
    <property type="entry name" value="Ribosyl_crysJ1"/>
</dbReference>
<evidence type="ECO:0000256" key="1">
    <source>
        <dbReference type="PIRSR" id="PIRSR605502-1"/>
    </source>
</evidence>
<keyword evidence="4" id="KW-1185">Reference proteome</keyword>
<dbReference type="EMBL" id="HF951689">
    <property type="protein sequence ID" value="CCW35634.1"/>
    <property type="molecule type" value="Genomic_DNA"/>
</dbReference>
<feature type="region of interest" description="Disordered" evidence="2">
    <location>
        <begin position="338"/>
        <end position="411"/>
    </location>
</feature>
<feature type="binding site" evidence="1">
    <location>
        <position position="262"/>
    </location>
    <ligand>
        <name>Mg(2+)</name>
        <dbReference type="ChEBI" id="CHEBI:18420"/>
        <label>1</label>
    </ligand>
</feature>
<evidence type="ECO:0000313" key="3">
    <source>
        <dbReference type="EMBL" id="CCW35634.1"/>
    </source>
</evidence>
<dbReference type="InParanoid" id="S0EV55"/>
<evidence type="ECO:0000256" key="2">
    <source>
        <dbReference type="SAM" id="MobiDB-lite"/>
    </source>
</evidence>
<dbReference type="InterPro" id="IPR036705">
    <property type="entry name" value="Ribosyl_crysJ1_sf"/>
</dbReference>
<keyword evidence="1" id="KW-0479">Metal-binding</keyword>
<dbReference type="STRING" id="454171.CP488_02270"/>
<dbReference type="HOGENOM" id="CLU_029523_0_0_0"/>
<organism evidence="3 4">
    <name type="scientific">Chthonomonas calidirosea (strain DSM 23976 / ICMP 18418 / T49)</name>
    <dbReference type="NCBI Taxonomy" id="1303518"/>
    <lineage>
        <taxon>Bacteria</taxon>
        <taxon>Bacillati</taxon>
        <taxon>Armatimonadota</taxon>
        <taxon>Chthonomonadia</taxon>
        <taxon>Chthonomonadales</taxon>
        <taxon>Chthonomonadaceae</taxon>
        <taxon>Chthonomonas</taxon>
    </lineage>
</organism>
<feature type="compositionally biased region" description="Low complexity" evidence="2">
    <location>
        <begin position="375"/>
        <end position="394"/>
    </location>
</feature>
<dbReference type="RefSeq" id="WP_016483161.1">
    <property type="nucleotide sequence ID" value="NC_021487.1"/>
</dbReference>
<dbReference type="AlphaFoldDB" id="S0EV55"/>
<evidence type="ECO:0000313" key="4">
    <source>
        <dbReference type="Proteomes" id="UP000014227"/>
    </source>
</evidence>
<comment type="cofactor">
    <cofactor evidence="1">
        <name>Mg(2+)</name>
        <dbReference type="ChEBI" id="CHEBI:18420"/>
    </cofactor>
    <text evidence="1">Binds 2 magnesium ions per subunit.</text>
</comment>
<accession>S0EV55</accession>